<sequence length="75" mass="9232">MMKRIKHKIKLLWLKRKWIIQSVYNTKEFKEARDFLELEKEVISLYHEAKRGKDRIEIAKSKGRLEIIKHIKEIK</sequence>
<dbReference type="EMBL" id="LAZR01061621">
    <property type="protein sequence ID" value="KKK63209.1"/>
    <property type="molecule type" value="Genomic_DNA"/>
</dbReference>
<protein>
    <submittedName>
        <fullName evidence="1">Uncharacterized protein</fullName>
    </submittedName>
</protein>
<name>A0A0F8Z9S8_9ZZZZ</name>
<organism evidence="1">
    <name type="scientific">marine sediment metagenome</name>
    <dbReference type="NCBI Taxonomy" id="412755"/>
    <lineage>
        <taxon>unclassified sequences</taxon>
        <taxon>metagenomes</taxon>
        <taxon>ecological metagenomes</taxon>
    </lineage>
</organism>
<comment type="caution">
    <text evidence="1">The sequence shown here is derived from an EMBL/GenBank/DDBJ whole genome shotgun (WGS) entry which is preliminary data.</text>
</comment>
<dbReference type="AlphaFoldDB" id="A0A0F8Z9S8"/>
<gene>
    <name evidence="1" type="ORF">LCGC14_2996580</name>
</gene>
<accession>A0A0F8Z9S8</accession>
<proteinExistence type="predicted"/>
<reference evidence="1" key="1">
    <citation type="journal article" date="2015" name="Nature">
        <title>Complex archaea that bridge the gap between prokaryotes and eukaryotes.</title>
        <authorList>
            <person name="Spang A."/>
            <person name="Saw J.H."/>
            <person name="Jorgensen S.L."/>
            <person name="Zaremba-Niedzwiedzka K."/>
            <person name="Martijn J."/>
            <person name="Lind A.E."/>
            <person name="van Eijk R."/>
            <person name="Schleper C."/>
            <person name="Guy L."/>
            <person name="Ettema T.J."/>
        </authorList>
    </citation>
    <scope>NUCLEOTIDE SEQUENCE</scope>
</reference>
<evidence type="ECO:0000313" key="1">
    <source>
        <dbReference type="EMBL" id="KKK63209.1"/>
    </source>
</evidence>